<dbReference type="Gene3D" id="3.30.40.10">
    <property type="entry name" value="Zinc/RING finger domain, C3HC4 (zinc finger)"/>
    <property type="match status" value="1"/>
</dbReference>
<organism evidence="4 5">
    <name type="scientific">Colletotrichum tabaci</name>
    <dbReference type="NCBI Taxonomy" id="1209068"/>
    <lineage>
        <taxon>Eukaryota</taxon>
        <taxon>Fungi</taxon>
        <taxon>Dikarya</taxon>
        <taxon>Ascomycota</taxon>
        <taxon>Pezizomycotina</taxon>
        <taxon>Sordariomycetes</taxon>
        <taxon>Hypocreomycetidae</taxon>
        <taxon>Glomerellales</taxon>
        <taxon>Glomerellaceae</taxon>
        <taxon>Colletotrichum</taxon>
        <taxon>Colletotrichum destructivum species complex</taxon>
    </lineage>
</organism>
<dbReference type="SUPFAM" id="SSF57850">
    <property type="entry name" value="RING/U-box"/>
    <property type="match status" value="1"/>
</dbReference>
<comment type="caution">
    <text evidence="4">The sequence shown here is derived from an EMBL/GenBank/DDBJ whole genome shotgun (WGS) entry which is preliminary data.</text>
</comment>
<protein>
    <recommendedName>
        <fullName evidence="3">RING-type domain-containing protein</fullName>
    </recommendedName>
</protein>
<dbReference type="InterPro" id="IPR013083">
    <property type="entry name" value="Znf_RING/FYVE/PHD"/>
</dbReference>
<dbReference type="Proteomes" id="UP001327957">
    <property type="component" value="Unassembled WGS sequence"/>
</dbReference>
<evidence type="ECO:0000313" key="4">
    <source>
        <dbReference type="EMBL" id="KAK6209992.1"/>
    </source>
</evidence>
<feature type="compositionally biased region" description="Basic residues" evidence="2">
    <location>
        <begin position="45"/>
        <end position="54"/>
    </location>
</feature>
<feature type="compositionally biased region" description="Acidic residues" evidence="2">
    <location>
        <begin position="108"/>
        <end position="122"/>
    </location>
</feature>
<feature type="domain" description="RING-type" evidence="3">
    <location>
        <begin position="178"/>
        <end position="242"/>
    </location>
</feature>
<dbReference type="GO" id="GO:0008270">
    <property type="term" value="F:zinc ion binding"/>
    <property type="evidence" value="ECO:0007669"/>
    <property type="project" value="UniProtKB-KW"/>
</dbReference>
<dbReference type="EMBL" id="JASAOK010000047">
    <property type="protein sequence ID" value="KAK6209992.1"/>
    <property type="molecule type" value="Genomic_DNA"/>
</dbReference>
<accession>A0AAV9SYR4</accession>
<feature type="region of interest" description="Disordered" evidence="2">
    <location>
        <begin position="390"/>
        <end position="434"/>
    </location>
</feature>
<keyword evidence="1" id="KW-0863">Zinc-finger</keyword>
<dbReference type="PROSITE" id="PS50089">
    <property type="entry name" value="ZF_RING_2"/>
    <property type="match status" value="1"/>
</dbReference>
<proteinExistence type="predicted"/>
<evidence type="ECO:0000256" key="1">
    <source>
        <dbReference type="PROSITE-ProRule" id="PRU00175"/>
    </source>
</evidence>
<evidence type="ECO:0000259" key="3">
    <source>
        <dbReference type="PROSITE" id="PS50089"/>
    </source>
</evidence>
<feature type="compositionally biased region" description="Low complexity" evidence="2">
    <location>
        <begin position="29"/>
        <end position="39"/>
    </location>
</feature>
<feature type="compositionally biased region" description="Acidic residues" evidence="2">
    <location>
        <begin position="88"/>
        <end position="99"/>
    </location>
</feature>
<name>A0AAV9SYR4_9PEZI</name>
<evidence type="ECO:0000313" key="5">
    <source>
        <dbReference type="Proteomes" id="UP001327957"/>
    </source>
</evidence>
<gene>
    <name evidence="4" type="ORF">QIS74_11576</name>
</gene>
<keyword evidence="5" id="KW-1185">Reference proteome</keyword>
<feature type="compositionally biased region" description="Basic and acidic residues" evidence="2">
    <location>
        <begin position="139"/>
        <end position="152"/>
    </location>
</feature>
<keyword evidence="1" id="KW-0479">Metal-binding</keyword>
<sequence>MAPKKNTRPVASCHGMKTRAASRREKESSSSGSSPSSSPEPVPKRIGRGSKRKTSGPEESEDSTDDERPAKKTKVTKKPGPAAIGISEDSEDDSEEDSEDSPRVYSGDEQEDDSGDDQESEPGENKKLAPVGSASPVRPPRETPEPSLHVRSDGFWPAIRDVYMRALQDKSIKIDIPCIICSDDTIVCGQFHWEAYPSHRNDDKKEVPVILWCGHIIGDECLAQWKKTRARAGEPHNCPVCRQSLECSTCSAPLVGWGLSPDCLVMGKETLHENPDQSRECNWCRAEIFLGEDVRHGGHHLAEPRNRDTVRRLWQWFNIVRNRTEREVRTGKHMNVDPALVPGLILNEVFAEMKQVLADLEVDVREDLDQRLQEVEMMFNITAPWTHVDYGQGDEEEEEEEEVRGEQRNEDEEEWHRWGGQEVYPPGLEPILDI</sequence>
<evidence type="ECO:0000256" key="2">
    <source>
        <dbReference type="SAM" id="MobiDB-lite"/>
    </source>
</evidence>
<feature type="compositionally biased region" description="Acidic residues" evidence="2">
    <location>
        <begin position="392"/>
        <end position="403"/>
    </location>
</feature>
<feature type="compositionally biased region" description="Basic and acidic residues" evidence="2">
    <location>
        <begin position="404"/>
        <end position="419"/>
    </location>
</feature>
<keyword evidence="1" id="KW-0862">Zinc</keyword>
<reference evidence="4 5" key="1">
    <citation type="submission" date="2023-04" db="EMBL/GenBank/DDBJ databases">
        <title>Colletotrichum tabacum stain YC1 causing leaf anthracnose on Nicotiana tabacum(L.) cv.</title>
        <authorList>
            <person name="Ji Z."/>
            <person name="Wang M."/>
            <person name="Zhang J."/>
            <person name="Wang N."/>
            <person name="Zhou Z."/>
        </authorList>
    </citation>
    <scope>NUCLEOTIDE SEQUENCE [LARGE SCALE GENOMIC DNA]</scope>
    <source>
        <strain evidence="4 5">YC1</strain>
    </source>
</reference>
<dbReference type="AlphaFoldDB" id="A0AAV9SYR4"/>
<feature type="region of interest" description="Disordered" evidence="2">
    <location>
        <begin position="1"/>
        <end position="152"/>
    </location>
</feature>
<dbReference type="InterPro" id="IPR001841">
    <property type="entry name" value="Znf_RING"/>
</dbReference>